<organism evidence="1 2">
    <name type="scientific">Eumeta variegata</name>
    <name type="common">Bagworm moth</name>
    <name type="synonym">Eumeta japonica</name>
    <dbReference type="NCBI Taxonomy" id="151549"/>
    <lineage>
        <taxon>Eukaryota</taxon>
        <taxon>Metazoa</taxon>
        <taxon>Ecdysozoa</taxon>
        <taxon>Arthropoda</taxon>
        <taxon>Hexapoda</taxon>
        <taxon>Insecta</taxon>
        <taxon>Pterygota</taxon>
        <taxon>Neoptera</taxon>
        <taxon>Endopterygota</taxon>
        <taxon>Lepidoptera</taxon>
        <taxon>Glossata</taxon>
        <taxon>Ditrysia</taxon>
        <taxon>Tineoidea</taxon>
        <taxon>Psychidae</taxon>
        <taxon>Oiketicinae</taxon>
        <taxon>Eumeta</taxon>
    </lineage>
</organism>
<keyword evidence="2" id="KW-1185">Reference proteome</keyword>
<proteinExistence type="predicted"/>
<name>A0A4C1SBP3_EUMVA</name>
<accession>A0A4C1SBP3</accession>
<dbReference type="AlphaFoldDB" id="A0A4C1SBP3"/>
<dbReference type="Proteomes" id="UP000299102">
    <property type="component" value="Unassembled WGS sequence"/>
</dbReference>
<dbReference type="STRING" id="151549.A0A4C1SBP3"/>
<evidence type="ECO:0000313" key="1">
    <source>
        <dbReference type="EMBL" id="GBO98500.1"/>
    </source>
</evidence>
<dbReference type="OrthoDB" id="5954868at2759"/>
<gene>
    <name evidence="1" type="primary">botv</name>
    <name evidence="1" type="ORF">EVAR_101049_1</name>
</gene>
<evidence type="ECO:0000313" key="2">
    <source>
        <dbReference type="Proteomes" id="UP000299102"/>
    </source>
</evidence>
<sequence length="250" mass="29481">MAIFLLSQPENDVPQLDLHRARPLLDAYEDFSSMRASDLKMRIEELLRIKPAFIWFLSEALFENDLVKNNRYAALEEEEKSKMNYNMTQNYDAIDMNKLYRLPFWEAVMYGRECAAMVPARRTYLLSFQGELRPLNEPVRTPHPLDDFILDHLMEMSNGPLRPILLQFKCIPATEQHETRRIIGPYGTALSSPAFRRNYTILRMQSREPWNDWVDPFYMYPNCRLILFYPQKNFWGSHMGFRPIGKGAGD</sequence>
<comment type="caution">
    <text evidence="1">The sequence shown here is derived from an EMBL/GenBank/DDBJ whole genome shotgun (WGS) entry which is preliminary data.</text>
</comment>
<reference evidence="1 2" key="1">
    <citation type="journal article" date="2019" name="Commun. Biol.">
        <title>The bagworm genome reveals a unique fibroin gene that provides high tensile strength.</title>
        <authorList>
            <person name="Kono N."/>
            <person name="Nakamura H."/>
            <person name="Ohtoshi R."/>
            <person name="Tomita M."/>
            <person name="Numata K."/>
            <person name="Arakawa K."/>
        </authorList>
    </citation>
    <scope>NUCLEOTIDE SEQUENCE [LARGE SCALE GENOMIC DNA]</scope>
</reference>
<dbReference type="EMBL" id="BGZK01006395">
    <property type="protein sequence ID" value="GBO98500.1"/>
    <property type="molecule type" value="Genomic_DNA"/>
</dbReference>
<protein>
    <submittedName>
        <fullName evidence="1">Exostosin-3</fullName>
    </submittedName>
</protein>